<gene>
    <name evidence="6" type="ORF">CAPTEDRAFT_183211</name>
</gene>
<dbReference type="FunCoup" id="R7UWR8">
    <property type="interactions" value="1180"/>
</dbReference>
<keyword evidence="2" id="KW-0689">Ribosomal protein</keyword>
<dbReference type="EnsemblMetazoa" id="CapteT183211">
    <property type="protein sequence ID" value="CapteP183211"/>
    <property type="gene ID" value="CapteG183211"/>
</dbReference>
<reference evidence="6 8" key="2">
    <citation type="journal article" date="2013" name="Nature">
        <title>Insights into bilaterian evolution from three spiralian genomes.</title>
        <authorList>
            <person name="Simakov O."/>
            <person name="Marletaz F."/>
            <person name="Cho S.J."/>
            <person name="Edsinger-Gonzales E."/>
            <person name="Havlak P."/>
            <person name="Hellsten U."/>
            <person name="Kuo D.H."/>
            <person name="Larsson T."/>
            <person name="Lv J."/>
            <person name="Arendt D."/>
            <person name="Savage R."/>
            <person name="Osoegawa K."/>
            <person name="de Jong P."/>
            <person name="Grimwood J."/>
            <person name="Chapman J.A."/>
            <person name="Shapiro H."/>
            <person name="Aerts A."/>
            <person name="Otillar R.P."/>
            <person name="Terry A.Y."/>
            <person name="Boore J.L."/>
            <person name="Grigoriev I.V."/>
            <person name="Lindberg D.R."/>
            <person name="Seaver E.C."/>
            <person name="Weisblat D.A."/>
            <person name="Putnam N.H."/>
            <person name="Rokhsar D.S."/>
        </authorList>
    </citation>
    <scope>NUCLEOTIDE SEQUENCE</scope>
    <source>
        <strain evidence="6 8">I ESC-2004</strain>
    </source>
</reference>
<evidence type="ECO:0000256" key="3">
    <source>
        <dbReference type="ARBA" id="ARBA00023274"/>
    </source>
</evidence>
<keyword evidence="8" id="KW-1185">Reference proteome</keyword>
<comment type="similarity">
    <text evidence="1">Belongs to the eukaryotic ribosomal protein eL13 family.</text>
</comment>
<dbReference type="GO" id="GO:0003735">
    <property type="term" value="F:structural constituent of ribosome"/>
    <property type="evidence" value="ECO:0007669"/>
    <property type="project" value="InterPro"/>
</dbReference>
<dbReference type="OMA" id="RQHRANK"/>
<dbReference type="InterPro" id="IPR001380">
    <property type="entry name" value="Ribosomal_eL13"/>
</dbReference>
<dbReference type="PANTHER" id="PTHR11722">
    <property type="entry name" value="60S RIBOSOMAL PROTEIN L13"/>
    <property type="match status" value="1"/>
</dbReference>
<name>R7UWR8_CAPTE</name>
<protein>
    <recommendedName>
        <fullName evidence="4">Large ribosomal subunit protein eL13</fullName>
    </recommendedName>
    <alternativeName>
        <fullName evidence="5">60S ribosomal protein L13</fullName>
    </alternativeName>
</protein>
<dbReference type="Pfam" id="PF01294">
    <property type="entry name" value="Ribosomal_L13e"/>
    <property type="match status" value="1"/>
</dbReference>
<evidence type="ECO:0000313" key="6">
    <source>
        <dbReference type="EMBL" id="ELU11053.1"/>
    </source>
</evidence>
<keyword evidence="3" id="KW-0687">Ribonucleoprotein</keyword>
<dbReference type="Gene3D" id="1.20.5.110">
    <property type="match status" value="1"/>
</dbReference>
<sequence length="207" mass="23580">MAPKRNGMIPNSHFHKHWQRRVKTWFAQPARKDRRRTLRAAKAAAIAPRPVAGPIRPMVRCPTFRYQTQVRAGRGFTYEELKAVGINKREARSIGISVDHRRKNRSVESLQHNVQRLKEYKSKLILFPRKASAPKKGDATEEEMKVATQHKGPIMPIKYSPPLPKARAVTAADKKFSAYCTLRVARANARLAGRRLKKAQDAANELK</sequence>
<evidence type="ECO:0000256" key="1">
    <source>
        <dbReference type="ARBA" id="ARBA00005640"/>
    </source>
</evidence>
<dbReference type="GO" id="GO:0003723">
    <property type="term" value="F:RNA binding"/>
    <property type="evidence" value="ECO:0007669"/>
    <property type="project" value="TreeGrafter"/>
</dbReference>
<dbReference type="FunFam" id="1.20.5.110:FF:000003">
    <property type="entry name" value="60S ribosomal protein L13"/>
    <property type="match status" value="1"/>
</dbReference>
<evidence type="ECO:0000256" key="2">
    <source>
        <dbReference type="ARBA" id="ARBA00022980"/>
    </source>
</evidence>
<evidence type="ECO:0000256" key="5">
    <source>
        <dbReference type="ARBA" id="ARBA00035321"/>
    </source>
</evidence>
<dbReference type="GO" id="GO:0022625">
    <property type="term" value="C:cytosolic large ribosomal subunit"/>
    <property type="evidence" value="ECO:0007669"/>
    <property type="project" value="TreeGrafter"/>
</dbReference>
<dbReference type="Proteomes" id="UP000014760">
    <property type="component" value="Unassembled WGS sequence"/>
</dbReference>
<dbReference type="EMBL" id="KB297016">
    <property type="protein sequence ID" value="ELU11053.1"/>
    <property type="molecule type" value="Genomic_DNA"/>
</dbReference>
<dbReference type="STRING" id="283909.R7UWR8"/>
<dbReference type="EMBL" id="AMQN01005863">
    <property type="status" value="NOT_ANNOTATED_CDS"/>
    <property type="molecule type" value="Genomic_DNA"/>
</dbReference>
<evidence type="ECO:0000256" key="4">
    <source>
        <dbReference type="ARBA" id="ARBA00035216"/>
    </source>
</evidence>
<dbReference type="OrthoDB" id="10264538at2759"/>
<dbReference type="AlphaFoldDB" id="R7UWR8"/>
<evidence type="ECO:0000313" key="7">
    <source>
        <dbReference type="EnsemblMetazoa" id="CapteP183211"/>
    </source>
</evidence>
<dbReference type="HOGENOM" id="CLU_075696_1_0_1"/>
<proteinExistence type="inferred from homology"/>
<organism evidence="6">
    <name type="scientific">Capitella teleta</name>
    <name type="common">Polychaete worm</name>
    <dbReference type="NCBI Taxonomy" id="283909"/>
    <lineage>
        <taxon>Eukaryota</taxon>
        <taxon>Metazoa</taxon>
        <taxon>Spiralia</taxon>
        <taxon>Lophotrochozoa</taxon>
        <taxon>Annelida</taxon>
        <taxon>Polychaeta</taxon>
        <taxon>Sedentaria</taxon>
        <taxon>Scolecida</taxon>
        <taxon>Capitellidae</taxon>
        <taxon>Capitella</taxon>
    </lineage>
</organism>
<dbReference type="PANTHER" id="PTHR11722:SF0">
    <property type="entry name" value="LARGE RIBOSOMAL SUBUNIT PROTEIN EL13"/>
    <property type="match status" value="1"/>
</dbReference>
<accession>R7UWR8</accession>
<dbReference type="HAMAP" id="MF_00499">
    <property type="entry name" value="Ribosomal_eL13"/>
    <property type="match status" value="1"/>
</dbReference>
<dbReference type="GO" id="GO:0006412">
    <property type="term" value="P:translation"/>
    <property type="evidence" value="ECO:0007669"/>
    <property type="project" value="InterPro"/>
</dbReference>
<reference evidence="8" key="1">
    <citation type="submission" date="2012-12" db="EMBL/GenBank/DDBJ databases">
        <authorList>
            <person name="Hellsten U."/>
            <person name="Grimwood J."/>
            <person name="Chapman J.A."/>
            <person name="Shapiro H."/>
            <person name="Aerts A."/>
            <person name="Otillar R.P."/>
            <person name="Terry A.Y."/>
            <person name="Boore J.L."/>
            <person name="Simakov O."/>
            <person name="Marletaz F."/>
            <person name="Cho S.-J."/>
            <person name="Edsinger-Gonzales E."/>
            <person name="Havlak P."/>
            <person name="Kuo D.-H."/>
            <person name="Larsson T."/>
            <person name="Lv J."/>
            <person name="Arendt D."/>
            <person name="Savage R."/>
            <person name="Osoegawa K."/>
            <person name="de Jong P."/>
            <person name="Lindberg D.R."/>
            <person name="Seaver E.C."/>
            <person name="Weisblat D.A."/>
            <person name="Putnam N.H."/>
            <person name="Grigoriev I.V."/>
            <person name="Rokhsar D.S."/>
        </authorList>
    </citation>
    <scope>NUCLEOTIDE SEQUENCE</scope>
    <source>
        <strain evidence="8">I ESC-2004</strain>
    </source>
</reference>
<reference evidence="7" key="3">
    <citation type="submission" date="2015-06" db="UniProtKB">
        <authorList>
            <consortium name="EnsemblMetazoa"/>
        </authorList>
    </citation>
    <scope>IDENTIFICATION</scope>
</reference>
<evidence type="ECO:0000313" key="8">
    <source>
        <dbReference type="Proteomes" id="UP000014760"/>
    </source>
</evidence>